<dbReference type="NCBIfam" id="TIGR00449">
    <property type="entry name" value="tgt_general"/>
    <property type="match status" value="1"/>
</dbReference>
<dbReference type="InterPro" id="IPR004803">
    <property type="entry name" value="TGT"/>
</dbReference>
<feature type="region of interest" description="RNA binding; important for wobble base 34 recognition" evidence="6">
    <location>
        <begin position="277"/>
        <end position="281"/>
    </location>
</feature>
<comment type="similarity">
    <text evidence="6">Belongs to the queuine tRNA-ribosyltransferase family.</text>
</comment>
<comment type="cofactor">
    <cofactor evidence="6">
        <name>Zn(2+)</name>
        <dbReference type="ChEBI" id="CHEBI:29105"/>
    </cofactor>
</comment>
<protein>
    <recommendedName>
        <fullName evidence="6">Queuine tRNA-ribosyltransferase catalytic subunit 1</fullName>
        <ecNumber evidence="6">2.4.2.64</ecNumber>
    </recommendedName>
    <alternativeName>
        <fullName evidence="6">Guanine insertion enzyme</fullName>
    </alternativeName>
    <alternativeName>
        <fullName evidence="6">tRNA-guanine transglycosylase</fullName>
    </alternativeName>
</protein>
<proteinExistence type="inferred from homology"/>
<comment type="subcellular location">
    <subcellularLocation>
        <location evidence="6">Cytoplasm</location>
    </subcellularLocation>
</comment>
<keyword evidence="9" id="KW-1185">Reference proteome</keyword>
<feature type="binding site" evidence="6">
    <location>
        <position position="310"/>
    </location>
    <ligand>
        <name>Zn(2+)</name>
        <dbReference type="ChEBI" id="CHEBI:29105"/>
    </ligand>
</feature>
<dbReference type="HAMAP" id="MF_00168">
    <property type="entry name" value="Q_tRNA_Tgt"/>
    <property type="match status" value="1"/>
</dbReference>
<evidence type="ECO:0000256" key="2">
    <source>
        <dbReference type="ARBA" id="ARBA00022679"/>
    </source>
</evidence>
<evidence type="ECO:0000259" key="7">
    <source>
        <dbReference type="Pfam" id="PF01702"/>
    </source>
</evidence>
<dbReference type="GO" id="GO:0005829">
    <property type="term" value="C:cytosol"/>
    <property type="evidence" value="ECO:0007669"/>
    <property type="project" value="TreeGrafter"/>
</dbReference>
<comment type="catalytic activity">
    <reaction evidence="6">
        <text>guanosine(34) in tRNA + queuine = queuosine(34) in tRNA + guanine</text>
        <dbReference type="Rhea" id="RHEA:16633"/>
        <dbReference type="Rhea" id="RHEA-COMP:10341"/>
        <dbReference type="Rhea" id="RHEA-COMP:18571"/>
        <dbReference type="ChEBI" id="CHEBI:16235"/>
        <dbReference type="ChEBI" id="CHEBI:17433"/>
        <dbReference type="ChEBI" id="CHEBI:74269"/>
        <dbReference type="ChEBI" id="CHEBI:194431"/>
        <dbReference type="EC" id="2.4.2.64"/>
    </reaction>
</comment>
<evidence type="ECO:0000313" key="8">
    <source>
        <dbReference type="EMBL" id="KAF7361861.1"/>
    </source>
</evidence>
<dbReference type="Pfam" id="PF01702">
    <property type="entry name" value="TGT"/>
    <property type="match status" value="1"/>
</dbReference>
<keyword evidence="3 6" id="KW-0819">tRNA processing</keyword>
<dbReference type="EMBL" id="JACAZI010000004">
    <property type="protein sequence ID" value="KAF7361861.1"/>
    <property type="molecule type" value="Genomic_DNA"/>
</dbReference>
<keyword evidence="4 6" id="KW-0479">Metal-binding</keyword>
<dbReference type="Gene3D" id="3.20.20.105">
    <property type="entry name" value="Queuine tRNA-ribosyltransferase-like"/>
    <property type="match status" value="1"/>
</dbReference>
<keyword evidence="6" id="KW-0963">Cytoplasm</keyword>
<keyword evidence="2 6" id="KW-0808">Transferase</keyword>
<evidence type="ECO:0000256" key="4">
    <source>
        <dbReference type="ARBA" id="ARBA00022723"/>
    </source>
</evidence>
<evidence type="ECO:0000313" key="9">
    <source>
        <dbReference type="Proteomes" id="UP000620124"/>
    </source>
</evidence>
<dbReference type="OrthoDB" id="10249838at2759"/>
<organism evidence="8 9">
    <name type="scientific">Mycena venus</name>
    <dbReference type="NCBI Taxonomy" id="2733690"/>
    <lineage>
        <taxon>Eukaryota</taxon>
        <taxon>Fungi</taxon>
        <taxon>Dikarya</taxon>
        <taxon>Basidiomycota</taxon>
        <taxon>Agaricomycotina</taxon>
        <taxon>Agaricomycetes</taxon>
        <taxon>Agaricomycetidae</taxon>
        <taxon>Agaricales</taxon>
        <taxon>Marasmiineae</taxon>
        <taxon>Mycenaceae</taxon>
        <taxon>Mycena</taxon>
    </lineage>
</organism>
<evidence type="ECO:0000256" key="1">
    <source>
        <dbReference type="ARBA" id="ARBA00022676"/>
    </source>
</evidence>
<feature type="binding site" evidence="6">
    <location>
        <position position="222"/>
    </location>
    <ligand>
        <name>substrate</name>
    </ligand>
</feature>
<feature type="binding site" evidence="6">
    <location>
        <position position="193"/>
    </location>
    <ligand>
        <name>substrate</name>
    </ligand>
</feature>
<reference evidence="8" key="1">
    <citation type="submission" date="2020-05" db="EMBL/GenBank/DDBJ databases">
        <title>Mycena genomes resolve the evolution of fungal bioluminescence.</title>
        <authorList>
            <person name="Tsai I.J."/>
        </authorList>
    </citation>
    <scope>NUCLEOTIDE SEQUENCE</scope>
    <source>
        <strain evidence="8">CCC161011</strain>
    </source>
</reference>
<feature type="binding site" evidence="6">
    <location>
        <position position="146"/>
    </location>
    <ligand>
        <name>substrate</name>
    </ligand>
</feature>
<dbReference type="SUPFAM" id="SSF51713">
    <property type="entry name" value="tRNA-guanine transglycosylase"/>
    <property type="match status" value="1"/>
</dbReference>
<evidence type="ECO:0000256" key="6">
    <source>
        <dbReference type="HAMAP-Rule" id="MF_03218"/>
    </source>
</evidence>
<dbReference type="InterPro" id="IPR002616">
    <property type="entry name" value="tRNA_ribo_trans-like"/>
</dbReference>
<dbReference type="NCBIfam" id="TIGR00430">
    <property type="entry name" value="Q_tRNA_tgt"/>
    <property type="match status" value="1"/>
</dbReference>
<accession>A0A8H6YNE1</accession>
<feature type="binding site" evidence="6">
    <location>
        <begin position="92"/>
        <end position="96"/>
    </location>
    <ligand>
        <name>substrate</name>
    </ligand>
</feature>
<keyword evidence="5 6" id="KW-0862">Zinc</keyword>
<dbReference type="GO" id="GO:0046872">
    <property type="term" value="F:metal ion binding"/>
    <property type="evidence" value="ECO:0007669"/>
    <property type="project" value="UniProtKB-KW"/>
</dbReference>
<dbReference type="GO" id="GO:0006400">
    <property type="term" value="P:tRNA modification"/>
    <property type="evidence" value="ECO:0007669"/>
    <property type="project" value="InterPro"/>
</dbReference>
<evidence type="ECO:0000256" key="3">
    <source>
        <dbReference type="ARBA" id="ARBA00022694"/>
    </source>
</evidence>
<sequence>MAQFELLARCHTTRARVSRLTLAHGITMLPTFMPVATQAAIKGLTPQQVESLGVTLILNNTYHLNLRPGTKVLSEAGGAHKFQGWNRNLLTDSGGFQLVSLSKFTTITEEGALFASPFTGEPTMLTPEESIAIQHAIGGDIIMQLDDVVSSLTPDRARVEEAMERTVRWLDRCIAHHDLSGKKDTQNLFAIVQGGLDLELRDRCLMQMVERKDKVAGFAIGGLSGGEEKDIFWRIISQCTQKLPEDRPRYSMGIGFAEDLLVCVALGVDMADCVFPTRTARFGIALTFQGPVNLRLAKYAKDFGPIDPNCPCPTCAEGTSRAMLNHVITRETSAAQAVTIHNITFQAQLMGGARDAILNGTFPNYLRTFFANYFGDVGYPEWCVNALRSVGVDLLEGSDIKVVPGTGAKWE</sequence>
<dbReference type="AlphaFoldDB" id="A0A8H6YNE1"/>
<dbReference type="EC" id="2.4.2.64" evidence="6"/>
<dbReference type="InterPro" id="IPR036511">
    <property type="entry name" value="TGT-like_sf"/>
</dbReference>
<feature type="region of interest" description="RNA binding" evidence="6">
    <location>
        <begin position="253"/>
        <end position="259"/>
    </location>
</feature>
<comment type="caution">
    <text evidence="8">The sequence shown here is derived from an EMBL/GenBank/DDBJ whole genome shotgun (WGS) entry which is preliminary data.</text>
</comment>
<dbReference type="GO" id="GO:0008479">
    <property type="term" value="F:tRNA-guanosine(34) queuine transglycosylase activity"/>
    <property type="evidence" value="ECO:0007669"/>
    <property type="project" value="UniProtKB-UniRule"/>
</dbReference>
<dbReference type="Proteomes" id="UP000620124">
    <property type="component" value="Unassembled WGS sequence"/>
</dbReference>
<comment type="subunit">
    <text evidence="6">Heterodimer of a catalytic subunit and an accessory subunit.</text>
</comment>
<feature type="binding site" evidence="6">
    <location>
        <position position="315"/>
    </location>
    <ligand>
        <name>Zn(2+)</name>
        <dbReference type="ChEBI" id="CHEBI:29105"/>
    </ligand>
</feature>
<feature type="domain" description="tRNA-guanine(15) transglycosylase-like" evidence="7">
    <location>
        <begin position="13"/>
        <end position="373"/>
    </location>
</feature>
<gene>
    <name evidence="8" type="ORF">MVEN_00530600</name>
</gene>
<dbReference type="PANTHER" id="PTHR43530">
    <property type="entry name" value="QUEUINE TRNA-RIBOSYLTRANSFERASE CATALYTIC SUBUNIT 1"/>
    <property type="match status" value="1"/>
</dbReference>
<name>A0A8H6YNE1_9AGAR</name>
<feature type="active site" description="Nucleophile" evidence="6">
    <location>
        <position position="272"/>
    </location>
</feature>
<feature type="binding site" evidence="6">
    <location>
        <position position="312"/>
    </location>
    <ligand>
        <name>Zn(2+)</name>
        <dbReference type="ChEBI" id="CHEBI:29105"/>
    </ligand>
</feature>
<evidence type="ECO:0000256" key="5">
    <source>
        <dbReference type="ARBA" id="ARBA00022833"/>
    </source>
</evidence>
<dbReference type="PANTHER" id="PTHR43530:SF1">
    <property type="entry name" value="QUEUINE TRNA-RIBOSYLTRANSFERASE CATALYTIC SUBUNIT 1"/>
    <property type="match status" value="1"/>
</dbReference>
<feature type="binding site" evidence="6">
    <location>
        <position position="341"/>
    </location>
    <ligand>
        <name>Zn(2+)</name>
        <dbReference type="ChEBI" id="CHEBI:29105"/>
    </ligand>
</feature>
<keyword evidence="1 6" id="KW-0328">Glycosyltransferase</keyword>
<comment type="function">
    <text evidence="6">Catalytic subunit of the queuine tRNA-ribosyltransferase (TGT) that catalyzes the base-exchange of a guanine (G) residue with queuine (Q) at position 34 (anticodon wobble position) in tRNAs with GU(N) anticodons (tRNA-Asp, -Asn, -His and -Tyr), resulting in the hypermodified nucleoside queuosine (7-(((4,5-cis-dihydroxy-2-cyclopenten-1-yl)amino)methyl)-7-deazaguanosine). Catalysis occurs through a double-displacement mechanism. The nucleophile active site attacks the C1' of nucleotide 34 to detach the guanine base from the RNA, forming a covalent enzyme-RNA intermediate. The proton acceptor active site deprotonates the incoming queuine, allowing a nucleophilic attack on the C1' of the ribose to form the product.</text>
</comment>
<feature type="active site" description="Proton acceptor" evidence="6">
    <location>
        <position position="92"/>
    </location>
</feature>